<gene>
    <name evidence="1" type="ORF">SB593_21290</name>
</gene>
<proteinExistence type="predicted"/>
<evidence type="ECO:0000313" key="1">
    <source>
        <dbReference type="EMBL" id="MEB2581483.1"/>
    </source>
</evidence>
<evidence type="ECO:0000313" key="2">
    <source>
        <dbReference type="Proteomes" id="UP001304467"/>
    </source>
</evidence>
<keyword evidence="1" id="KW-0378">Hydrolase</keyword>
<dbReference type="Proteomes" id="UP001304467">
    <property type="component" value="Unassembled WGS sequence"/>
</dbReference>
<comment type="caution">
    <text evidence="1">The sequence shown here is derived from an EMBL/GenBank/DDBJ whole genome shotgun (WGS) entry which is preliminary data.</text>
</comment>
<accession>A0ABU5WRB1</accession>
<dbReference type="SUPFAM" id="SSF50939">
    <property type="entry name" value="Sialidases"/>
    <property type="match status" value="1"/>
</dbReference>
<dbReference type="Gene3D" id="2.130.10.10">
    <property type="entry name" value="YVTN repeat-like/Quinoprotein amine dehydrogenase"/>
    <property type="match status" value="1"/>
</dbReference>
<name>A0ABU5WRB1_9BURK</name>
<organism evidence="1 2">
    <name type="scientific">Burkholderia anthinoferrum</name>
    <dbReference type="NCBI Taxonomy" id="3090833"/>
    <lineage>
        <taxon>Bacteria</taxon>
        <taxon>Pseudomonadati</taxon>
        <taxon>Pseudomonadota</taxon>
        <taxon>Betaproteobacteria</taxon>
        <taxon>Burkholderiales</taxon>
        <taxon>Burkholderiaceae</taxon>
        <taxon>Burkholderia</taxon>
    </lineage>
</organism>
<dbReference type="InterPro" id="IPR036278">
    <property type="entry name" value="Sialidase_sf"/>
</dbReference>
<protein>
    <submittedName>
        <fullName evidence="1">Glycosyl hydrolase</fullName>
    </submittedName>
</protein>
<reference evidence="1 2" key="1">
    <citation type="journal article" date="2023" name="Front. Microbiol.">
        <title>Genomic analyses of Burkholderia respiratory isolates indicates two evolutionarily distinct B. anthina clades.</title>
        <authorList>
            <person name="Pham A."/>
            <person name="Volmer J.G."/>
            <person name="Chambers D.C."/>
            <person name="Smith D.J."/>
            <person name="Reid D.W."/>
            <person name="Burr L."/>
            <person name="Wells T.J."/>
        </authorList>
    </citation>
    <scope>NUCLEOTIDE SEQUENCE [LARGE SCALE GENOMIC DNA]</scope>
    <source>
        <strain evidence="1 2">BCCIQ07A</strain>
    </source>
</reference>
<sequence>MIGLMPSSPLTPAHPVRNRSRAKWLAAIAIGSIVVILLFENTGPRWETVSSKVTWPDRPAGVGDFYVTGNEIMSLTVADPVVTLKPPGEWKNPMVAEPTEAWMNNAAETLNRRTVNFFRGTLDQGLQRFLQAPGQHTAWWHSRDGQVQVIGVGRTSYTAPHPADGLVSQQTRVWKSLDGGRHWSPLDWPEHEDIAQLLFIDARRGYAIGRGPAVRRTSDGGVSWQRIALPPDAAVRGAPWRSFAGVNLGPDGTLRVTYPVDRSATAPARSVVYRLAPNQQAFVLDTVLPDQTVTRLVSAPATAGGYVLYTLSLLDNESGEDTAPDRARRTGVLSTWANTRPDQVRQVTTFDRKLILSGLDVGRDGLLLVYATDPGQAIDDPPIPLMISSTDAGKTWKQNIDAIVYHTRYFNQDTNTLYSLLDERLRKLSFPVRNNRALQDRIPLLRRETQFDE</sequence>
<keyword evidence="2" id="KW-1185">Reference proteome</keyword>
<dbReference type="GO" id="GO:0016787">
    <property type="term" value="F:hydrolase activity"/>
    <property type="evidence" value="ECO:0007669"/>
    <property type="project" value="UniProtKB-KW"/>
</dbReference>
<dbReference type="EMBL" id="JAWRLE010000036">
    <property type="protein sequence ID" value="MEB2581483.1"/>
    <property type="molecule type" value="Genomic_DNA"/>
</dbReference>
<dbReference type="InterPro" id="IPR015943">
    <property type="entry name" value="WD40/YVTN_repeat-like_dom_sf"/>
</dbReference>